<protein>
    <submittedName>
        <fullName evidence="2">3-oxoacyl-[acyl-carrier protein] reductase</fullName>
        <ecNumber evidence="2">1.1.1.100</ecNumber>
    </submittedName>
</protein>
<dbReference type="AlphaFoldDB" id="A0A841L705"/>
<dbReference type="GO" id="GO:0004316">
    <property type="term" value="F:3-oxoacyl-[acyl-carrier-protein] reductase (NADPH) activity"/>
    <property type="evidence" value="ECO:0007669"/>
    <property type="project" value="UniProtKB-EC"/>
</dbReference>
<comment type="caution">
    <text evidence="2">The sequence shown here is derived from an EMBL/GenBank/DDBJ whole genome shotgun (WGS) entry which is preliminary data.</text>
</comment>
<dbReference type="SUPFAM" id="SSF51735">
    <property type="entry name" value="NAD(P)-binding Rossmann-fold domains"/>
    <property type="match status" value="1"/>
</dbReference>
<evidence type="ECO:0000313" key="2">
    <source>
        <dbReference type="EMBL" id="MBB6228387.1"/>
    </source>
</evidence>
<dbReference type="PRINTS" id="PR00080">
    <property type="entry name" value="SDRFAMILY"/>
</dbReference>
<name>A0A841L705_9SPHN</name>
<gene>
    <name evidence="2" type="ORF">FHS79_002572</name>
</gene>
<reference evidence="2 3" key="1">
    <citation type="submission" date="2020-08" db="EMBL/GenBank/DDBJ databases">
        <title>Genomic Encyclopedia of Type Strains, Phase IV (KMG-IV): sequencing the most valuable type-strain genomes for metagenomic binning, comparative biology and taxonomic classification.</title>
        <authorList>
            <person name="Goeker M."/>
        </authorList>
    </citation>
    <scope>NUCLEOTIDE SEQUENCE [LARGE SCALE GENOMIC DNA]</scope>
    <source>
        <strain evidence="2 3">DSM 102189</strain>
    </source>
</reference>
<sequence>MDWASGKHVLVTGGSQGIGHATARAFRDAGAEVVVTGTRASFADYDEPLEGVRYIAADLTAPAGRAALAGEIVALDVLVNNAGGGSAREYEQDEFERIIDLNLNSVMDLSVRLHPLLKAGQGSIVNVGSLASFLALKETPAYTASKAGLLGLTRALADKWSPDGVRVNLVAPGFIATRMTARARVDENYEARLLKSVPMRRWGTPDEVAGPILFLASPAAAYITGQSLAIDGGLMLR</sequence>
<dbReference type="PROSITE" id="PS00061">
    <property type="entry name" value="ADH_SHORT"/>
    <property type="match status" value="1"/>
</dbReference>
<dbReference type="PANTHER" id="PTHR42760">
    <property type="entry name" value="SHORT-CHAIN DEHYDROGENASES/REDUCTASES FAMILY MEMBER"/>
    <property type="match status" value="1"/>
</dbReference>
<dbReference type="Pfam" id="PF13561">
    <property type="entry name" value="adh_short_C2"/>
    <property type="match status" value="1"/>
</dbReference>
<dbReference type="FunFam" id="3.40.50.720:FF:000084">
    <property type="entry name" value="Short-chain dehydrogenase reductase"/>
    <property type="match status" value="1"/>
</dbReference>
<keyword evidence="2" id="KW-0560">Oxidoreductase</keyword>
<dbReference type="Proteomes" id="UP000538147">
    <property type="component" value="Unassembled WGS sequence"/>
</dbReference>
<dbReference type="InterPro" id="IPR036291">
    <property type="entry name" value="NAD(P)-bd_dom_sf"/>
</dbReference>
<evidence type="ECO:0000313" key="3">
    <source>
        <dbReference type="Proteomes" id="UP000538147"/>
    </source>
</evidence>
<proteinExistence type="inferred from homology"/>
<dbReference type="EC" id="1.1.1.100" evidence="2"/>
<evidence type="ECO:0000256" key="1">
    <source>
        <dbReference type="ARBA" id="ARBA00006484"/>
    </source>
</evidence>
<organism evidence="2 3">
    <name type="scientific">Polymorphobacter multimanifer</name>
    <dbReference type="NCBI Taxonomy" id="1070431"/>
    <lineage>
        <taxon>Bacteria</taxon>
        <taxon>Pseudomonadati</taxon>
        <taxon>Pseudomonadota</taxon>
        <taxon>Alphaproteobacteria</taxon>
        <taxon>Sphingomonadales</taxon>
        <taxon>Sphingosinicellaceae</taxon>
        <taxon>Polymorphobacter</taxon>
    </lineage>
</organism>
<dbReference type="InterPro" id="IPR020904">
    <property type="entry name" value="Sc_DH/Rdtase_CS"/>
</dbReference>
<accession>A0A841L705</accession>
<dbReference type="EMBL" id="JACIIV010000018">
    <property type="protein sequence ID" value="MBB6228387.1"/>
    <property type="molecule type" value="Genomic_DNA"/>
</dbReference>
<dbReference type="Gene3D" id="3.40.50.720">
    <property type="entry name" value="NAD(P)-binding Rossmann-like Domain"/>
    <property type="match status" value="1"/>
</dbReference>
<dbReference type="PRINTS" id="PR00081">
    <property type="entry name" value="GDHRDH"/>
</dbReference>
<dbReference type="InterPro" id="IPR002347">
    <property type="entry name" value="SDR_fam"/>
</dbReference>
<dbReference type="RefSeq" id="WP_184200625.1">
    <property type="nucleotide sequence ID" value="NZ_JACIIV010000018.1"/>
</dbReference>
<comment type="similarity">
    <text evidence="1">Belongs to the short-chain dehydrogenases/reductases (SDR) family.</text>
</comment>
<keyword evidence="3" id="KW-1185">Reference proteome</keyword>